<comment type="caution">
    <text evidence="1">The sequence shown here is derived from an EMBL/GenBank/DDBJ whole genome shotgun (WGS) entry which is preliminary data.</text>
</comment>
<accession>A0AB74ENU3</accession>
<evidence type="ECO:0000313" key="2">
    <source>
        <dbReference type="Proteomes" id="UP000182484"/>
    </source>
</evidence>
<organism evidence="1 2">
    <name type="scientific">Neisseria gonorrhoeae</name>
    <dbReference type="NCBI Taxonomy" id="485"/>
    <lineage>
        <taxon>Bacteria</taxon>
        <taxon>Pseudomonadati</taxon>
        <taxon>Pseudomonadota</taxon>
        <taxon>Betaproteobacteria</taxon>
        <taxon>Neisseriales</taxon>
        <taxon>Neisseriaceae</taxon>
        <taxon>Neisseria</taxon>
    </lineage>
</organism>
<evidence type="ECO:0000313" key="1">
    <source>
        <dbReference type="EMBL" id="SCW10786.1"/>
    </source>
</evidence>
<dbReference type="EMBL" id="FMTB01000012">
    <property type="protein sequence ID" value="SCW10786.1"/>
    <property type="molecule type" value="Genomic_DNA"/>
</dbReference>
<proteinExistence type="predicted"/>
<reference evidence="1 2" key="1">
    <citation type="submission" date="2016-09" db="EMBL/GenBank/DDBJ databases">
        <authorList>
            <person name="Kumanski S."/>
            <person name="Beatrice B."/>
        </authorList>
    </citation>
    <scope>NUCLEOTIDE SEQUENCE [LARGE SCALE GENOMIC DNA]</scope>
    <source>
        <strain evidence="1">Mankind</strain>
    </source>
</reference>
<sequence length="27" mass="3205">MDKLGVDPAFKYDCQVYTWDKIKNKVV</sequence>
<dbReference type="Proteomes" id="UP000182484">
    <property type="component" value="Unassembled WGS sequence"/>
</dbReference>
<dbReference type="AlphaFoldDB" id="A0AB74ENU3"/>
<name>A0AB74ENU3_NEIGO</name>
<gene>
    <name evidence="1" type="ORF">ESCNG_20039</name>
</gene>
<protein>
    <submittedName>
        <fullName evidence="1">Uncharacterized protein</fullName>
    </submittedName>
</protein>